<sequence>MEADKDQYEASGPASLGMQDPEGYSYTAPNPFLGLNSIDPKALNPMIQGNGPEYLQYDTKGRGYTEKTFYNCGTMYLLGIVGGGTYGFFEGLRSSPSNKFKIRLNTVLNKCGRRGSRAGNALGALALMYSLFDALAGTFEIDHYLGGYDVNPLLAATATGLVYKSTHGPKTMALAAVIGGGLVLGVSGAKTLLPRPLNSPSGVMFF</sequence>
<dbReference type="InterPro" id="IPR045238">
    <property type="entry name" value="Tim23-like"/>
</dbReference>
<gene>
    <name evidence="7" type="ORF">ASTO00021_LOCUS17533</name>
    <name evidence="8" type="ORF">ASTO00021_LOCUS17534</name>
</gene>
<accession>A0A6S8GC44</accession>
<dbReference type="EMBL" id="HBIN01022809">
    <property type="protein sequence ID" value="CAE0447563.1"/>
    <property type="molecule type" value="Transcribed_RNA"/>
</dbReference>
<name>A0A6S8GC44_9STRA</name>
<keyword evidence="4 6" id="KW-0472">Membrane</keyword>
<proteinExistence type="predicted"/>
<dbReference type="GO" id="GO:0008320">
    <property type="term" value="F:protein transmembrane transporter activity"/>
    <property type="evidence" value="ECO:0007669"/>
    <property type="project" value="TreeGrafter"/>
</dbReference>
<dbReference type="GO" id="GO:0005744">
    <property type="term" value="C:TIM23 mitochondrial import inner membrane translocase complex"/>
    <property type="evidence" value="ECO:0007669"/>
    <property type="project" value="TreeGrafter"/>
</dbReference>
<evidence type="ECO:0000313" key="7">
    <source>
        <dbReference type="EMBL" id="CAE0447563.1"/>
    </source>
</evidence>
<evidence type="ECO:0000256" key="1">
    <source>
        <dbReference type="ARBA" id="ARBA00004141"/>
    </source>
</evidence>
<keyword evidence="2 6" id="KW-0812">Transmembrane</keyword>
<dbReference type="PANTHER" id="PTHR15371">
    <property type="entry name" value="TIM23"/>
    <property type="match status" value="1"/>
</dbReference>
<dbReference type="PANTHER" id="PTHR15371:SF0">
    <property type="entry name" value="SD19278P"/>
    <property type="match status" value="1"/>
</dbReference>
<evidence type="ECO:0000256" key="6">
    <source>
        <dbReference type="SAM" id="Phobius"/>
    </source>
</evidence>
<reference evidence="8" key="1">
    <citation type="submission" date="2021-01" db="EMBL/GenBank/DDBJ databases">
        <authorList>
            <person name="Corre E."/>
            <person name="Pelletier E."/>
            <person name="Niang G."/>
            <person name="Scheremetjew M."/>
            <person name="Finn R."/>
            <person name="Kale V."/>
            <person name="Holt S."/>
            <person name="Cochrane G."/>
            <person name="Meng A."/>
            <person name="Brown T."/>
            <person name="Cohen L."/>
        </authorList>
    </citation>
    <scope>NUCLEOTIDE SEQUENCE</scope>
    <source>
        <strain evidence="8">GSBS06</strain>
    </source>
</reference>
<feature type="region of interest" description="Disordered" evidence="5">
    <location>
        <begin position="1"/>
        <end position="22"/>
    </location>
</feature>
<dbReference type="EMBL" id="HBIN01022810">
    <property type="protein sequence ID" value="CAE0447564.1"/>
    <property type="molecule type" value="Transcribed_RNA"/>
</dbReference>
<dbReference type="AlphaFoldDB" id="A0A6S8GC44"/>
<evidence type="ECO:0000256" key="5">
    <source>
        <dbReference type="SAM" id="MobiDB-lite"/>
    </source>
</evidence>
<protein>
    <recommendedName>
        <fullName evidence="9">Mitochondrial import inner membrane translocase subunit TIM23</fullName>
    </recommendedName>
</protein>
<evidence type="ECO:0000256" key="4">
    <source>
        <dbReference type="ARBA" id="ARBA00023136"/>
    </source>
</evidence>
<comment type="subcellular location">
    <subcellularLocation>
        <location evidence="1">Membrane</location>
        <topology evidence="1">Multi-pass membrane protein</topology>
    </subcellularLocation>
</comment>
<evidence type="ECO:0008006" key="9">
    <source>
        <dbReference type="Google" id="ProtNLM"/>
    </source>
</evidence>
<keyword evidence="3 6" id="KW-1133">Transmembrane helix</keyword>
<feature type="transmembrane region" description="Helical" evidence="6">
    <location>
        <begin position="173"/>
        <end position="193"/>
    </location>
</feature>
<organism evidence="8">
    <name type="scientific">Aplanochytrium stocchinoi</name>
    <dbReference type="NCBI Taxonomy" id="215587"/>
    <lineage>
        <taxon>Eukaryota</taxon>
        <taxon>Sar</taxon>
        <taxon>Stramenopiles</taxon>
        <taxon>Bigyra</taxon>
        <taxon>Labyrinthulomycetes</taxon>
        <taxon>Thraustochytrida</taxon>
        <taxon>Thraustochytriidae</taxon>
        <taxon>Aplanochytrium</taxon>
    </lineage>
</organism>
<evidence type="ECO:0000256" key="3">
    <source>
        <dbReference type="ARBA" id="ARBA00022989"/>
    </source>
</evidence>
<feature type="transmembrane region" description="Helical" evidence="6">
    <location>
        <begin position="68"/>
        <end position="89"/>
    </location>
</feature>
<evidence type="ECO:0000256" key="2">
    <source>
        <dbReference type="ARBA" id="ARBA00022692"/>
    </source>
</evidence>
<evidence type="ECO:0000313" key="8">
    <source>
        <dbReference type="EMBL" id="CAE0447564.1"/>
    </source>
</evidence>
<dbReference type="GO" id="GO:0030150">
    <property type="term" value="P:protein import into mitochondrial matrix"/>
    <property type="evidence" value="ECO:0007669"/>
    <property type="project" value="TreeGrafter"/>
</dbReference>
<dbReference type="Pfam" id="PF02466">
    <property type="entry name" value="Tim17"/>
    <property type="match status" value="1"/>
</dbReference>